<accession>A0A835A4F3</accession>
<feature type="compositionally biased region" description="Polar residues" evidence="3">
    <location>
        <begin position="21"/>
        <end position="33"/>
    </location>
</feature>
<dbReference type="InterPro" id="IPR012951">
    <property type="entry name" value="BBE"/>
</dbReference>
<dbReference type="Pfam" id="PF08031">
    <property type="entry name" value="BBE"/>
    <property type="match status" value="1"/>
</dbReference>
<keyword evidence="1" id="KW-0285">Flavoprotein</keyword>
<dbReference type="GO" id="GO:0050660">
    <property type="term" value="F:flavin adenine dinucleotide binding"/>
    <property type="evidence" value="ECO:0007669"/>
    <property type="project" value="InterPro"/>
</dbReference>
<evidence type="ECO:0000256" key="1">
    <source>
        <dbReference type="ARBA" id="ARBA00022630"/>
    </source>
</evidence>
<dbReference type="Gene3D" id="3.40.462.20">
    <property type="match status" value="1"/>
</dbReference>
<evidence type="ECO:0000256" key="3">
    <source>
        <dbReference type="SAM" id="MobiDB-lite"/>
    </source>
</evidence>
<dbReference type="Proteomes" id="UP000636709">
    <property type="component" value="Unassembled WGS sequence"/>
</dbReference>
<dbReference type="EMBL" id="JACEFO010002671">
    <property type="protein sequence ID" value="KAF8651999.1"/>
    <property type="molecule type" value="Genomic_DNA"/>
</dbReference>
<evidence type="ECO:0000313" key="5">
    <source>
        <dbReference type="EMBL" id="KAF8651999.1"/>
    </source>
</evidence>
<feature type="domain" description="Berberine/berberine-like" evidence="4">
    <location>
        <begin position="317"/>
        <end position="378"/>
    </location>
</feature>
<evidence type="ECO:0000313" key="6">
    <source>
        <dbReference type="Proteomes" id="UP000636709"/>
    </source>
</evidence>
<protein>
    <recommendedName>
        <fullName evidence="4">Berberine/berberine-like domain-containing protein</fullName>
    </recommendedName>
</protein>
<keyword evidence="2" id="KW-0274">FAD</keyword>
<keyword evidence="6" id="KW-1185">Reference proteome</keyword>
<dbReference type="PANTHER" id="PTHR32448">
    <property type="entry name" value="OS08G0158400 PROTEIN"/>
    <property type="match status" value="1"/>
</dbReference>
<evidence type="ECO:0000256" key="2">
    <source>
        <dbReference type="ARBA" id="ARBA00022827"/>
    </source>
</evidence>
<evidence type="ECO:0000259" key="4">
    <source>
        <dbReference type="Pfam" id="PF08031"/>
    </source>
</evidence>
<dbReference type="AlphaFoldDB" id="A0A835A4F3"/>
<organism evidence="5 6">
    <name type="scientific">Digitaria exilis</name>
    <dbReference type="NCBI Taxonomy" id="1010633"/>
    <lineage>
        <taxon>Eukaryota</taxon>
        <taxon>Viridiplantae</taxon>
        <taxon>Streptophyta</taxon>
        <taxon>Embryophyta</taxon>
        <taxon>Tracheophyta</taxon>
        <taxon>Spermatophyta</taxon>
        <taxon>Magnoliopsida</taxon>
        <taxon>Liliopsida</taxon>
        <taxon>Poales</taxon>
        <taxon>Poaceae</taxon>
        <taxon>PACMAD clade</taxon>
        <taxon>Panicoideae</taxon>
        <taxon>Panicodae</taxon>
        <taxon>Paniceae</taxon>
        <taxon>Anthephorinae</taxon>
        <taxon>Digitaria</taxon>
    </lineage>
</organism>
<sequence>MHSVVGDIPVDSEASKPLVTRTHNTPTGYRITPDSQGSLKWKAAIDVDRRPRLFHVHSVRERPPGPPHIVASYSGPPSAAHARARATTTKPHSLTHSSQLATKMAAASARALPLICILLCFLSPTPSSATAADFLRCLSTSVPSHLLFTQGRNFRCYSLYLGTCDQLVPLMSSRFPELGMTRGGCREMTWLQSTLYINSGTTNQPLETLLNRTTTSLRTFTKNKSDYVRQDITGDSWQKIFSWFNGPNAGLMILEPHGGQVGRVVDGDTPYPHRSGVLYNVQHIAFWSGDGGTAATAWINSFYNFMGQYVTKNPRTAYVNYRDLDIGQNAVAGGGVTSYNSGRVWGEKYFGAANFKRLAITKGKADPGDYFRNEQSVPPLVPRK</sequence>
<feature type="region of interest" description="Disordered" evidence="3">
    <location>
        <begin position="1"/>
        <end position="33"/>
    </location>
</feature>
<reference evidence="5" key="1">
    <citation type="submission" date="2020-07" db="EMBL/GenBank/DDBJ databases">
        <title>Genome sequence and genetic diversity analysis of an under-domesticated orphan crop, white fonio (Digitaria exilis).</title>
        <authorList>
            <person name="Bennetzen J.L."/>
            <person name="Chen S."/>
            <person name="Ma X."/>
            <person name="Wang X."/>
            <person name="Yssel A.E.J."/>
            <person name="Chaluvadi S.R."/>
            <person name="Johnson M."/>
            <person name="Gangashetty P."/>
            <person name="Hamidou F."/>
            <person name="Sanogo M.D."/>
            <person name="Zwaenepoel A."/>
            <person name="Wallace J."/>
            <person name="Van De Peer Y."/>
            <person name="Van Deynze A."/>
        </authorList>
    </citation>
    <scope>NUCLEOTIDE SEQUENCE</scope>
    <source>
        <tissue evidence="5">Leaves</tissue>
    </source>
</reference>
<proteinExistence type="predicted"/>
<dbReference type="GO" id="GO:0016491">
    <property type="term" value="F:oxidoreductase activity"/>
    <property type="evidence" value="ECO:0007669"/>
    <property type="project" value="InterPro"/>
</dbReference>
<gene>
    <name evidence="5" type="ORF">HU200_062939</name>
</gene>
<comment type="caution">
    <text evidence="5">The sequence shown here is derived from an EMBL/GenBank/DDBJ whole genome shotgun (WGS) entry which is preliminary data.</text>
</comment>
<name>A0A835A4F3_9POAL</name>
<dbReference type="OrthoDB" id="691122at2759"/>